<dbReference type="AlphaFoldDB" id="X1JQ44"/>
<protein>
    <submittedName>
        <fullName evidence="1">Uncharacterized protein</fullName>
    </submittedName>
</protein>
<dbReference type="EMBL" id="BARU01035164">
    <property type="protein sequence ID" value="GAH71913.1"/>
    <property type="molecule type" value="Genomic_DNA"/>
</dbReference>
<comment type="caution">
    <text evidence="1">The sequence shown here is derived from an EMBL/GenBank/DDBJ whole genome shotgun (WGS) entry which is preliminary data.</text>
</comment>
<organism evidence="1">
    <name type="scientific">marine sediment metagenome</name>
    <dbReference type="NCBI Taxonomy" id="412755"/>
    <lineage>
        <taxon>unclassified sequences</taxon>
        <taxon>metagenomes</taxon>
        <taxon>ecological metagenomes</taxon>
    </lineage>
</organism>
<evidence type="ECO:0000313" key="1">
    <source>
        <dbReference type="EMBL" id="GAH71913.1"/>
    </source>
</evidence>
<proteinExistence type="predicted"/>
<reference evidence="1" key="1">
    <citation type="journal article" date="2014" name="Front. Microbiol.">
        <title>High frequency of phylogenetically diverse reductive dehalogenase-homologous genes in deep subseafloor sedimentary metagenomes.</title>
        <authorList>
            <person name="Kawai M."/>
            <person name="Futagami T."/>
            <person name="Toyoda A."/>
            <person name="Takaki Y."/>
            <person name="Nishi S."/>
            <person name="Hori S."/>
            <person name="Arai W."/>
            <person name="Tsubouchi T."/>
            <person name="Morono Y."/>
            <person name="Uchiyama I."/>
            <person name="Ito T."/>
            <person name="Fujiyama A."/>
            <person name="Inagaki F."/>
            <person name="Takami H."/>
        </authorList>
    </citation>
    <scope>NUCLEOTIDE SEQUENCE</scope>
    <source>
        <strain evidence="1">Expedition CK06-06</strain>
    </source>
</reference>
<sequence>MKSTVRMLGGYKAHRTRLLNNLRDRAWEALREISIGESGWVPTISRLDNDGVELWYDLGSGLRQVNFESRDKARDYVLSLFCH</sequence>
<name>X1JQ44_9ZZZZ</name>
<gene>
    <name evidence="1" type="ORF">S03H2_55085</name>
</gene>
<accession>X1JQ44</accession>